<dbReference type="AlphaFoldDB" id="A0AAW0V0F3"/>
<feature type="compositionally biased region" description="Polar residues" evidence="1">
    <location>
        <begin position="552"/>
        <end position="566"/>
    </location>
</feature>
<comment type="caution">
    <text evidence="2">The sequence shown here is derived from an EMBL/GenBank/DDBJ whole genome shotgun (WGS) entry which is preliminary data.</text>
</comment>
<feature type="compositionally biased region" description="Polar residues" evidence="1">
    <location>
        <begin position="375"/>
        <end position="386"/>
    </location>
</feature>
<evidence type="ECO:0000313" key="3">
    <source>
        <dbReference type="Proteomes" id="UP001487740"/>
    </source>
</evidence>
<feature type="compositionally biased region" description="Low complexity" evidence="1">
    <location>
        <begin position="30"/>
        <end position="50"/>
    </location>
</feature>
<accession>A0AAW0V0F3</accession>
<feature type="compositionally biased region" description="Low complexity" evidence="1">
    <location>
        <begin position="115"/>
        <end position="134"/>
    </location>
</feature>
<protein>
    <submittedName>
        <fullName evidence="2">Uncharacterized protein</fullName>
    </submittedName>
</protein>
<feature type="compositionally biased region" description="Basic and acidic residues" evidence="1">
    <location>
        <begin position="229"/>
        <end position="245"/>
    </location>
</feature>
<gene>
    <name evidence="2" type="ORF">O3P69_000262</name>
</gene>
<dbReference type="EMBL" id="JARAKH010000005">
    <property type="protein sequence ID" value="KAK8404087.1"/>
    <property type="molecule type" value="Genomic_DNA"/>
</dbReference>
<organism evidence="2 3">
    <name type="scientific">Scylla paramamosain</name>
    <name type="common">Mud crab</name>
    <dbReference type="NCBI Taxonomy" id="85552"/>
    <lineage>
        <taxon>Eukaryota</taxon>
        <taxon>Metazoa</taxon>
        <taxon>Ecdysozoa</taxon>
        <taxon>Arthropoda</taxon>
        <taxon>Crustacea</taxon>
        <taxon>Multicrustacea</taxon>
        <taxon>Malacostraca</taxon>
        <taxon>Eumalacostraca</taxon>
        <taxon>Eucarida</taxon>
        <taxon>Decapoda</taxon>
        <taxon>Pleocyemata</taxon>
        <taxon>Brachyura</taxon>
        <taxon>Eubrachyura</taxon>
        <taxon>Portunoidea</taxon>
        <taxon>Portunidae</taxon>
        <taxon>Portuninae</taxon>
        <taxon>Scylla</taxon>
    </lineage>
</organism>
<feature type="region of interest" description="Disordered" evidence="1">
    <location>
        <begin position="229"/>
        <end position="327"/>
    </location>
</feature>
<feature type="compositionally biased region" description="Low complexity" evidence="1">
    <location>
        <begin position="286"/>
        <end position="295"/>
    </location>
</feature>
<dbReference type="InterPro" id="IPR018106">
    <property type="entry name" value="CAP_CS_N"/>
</dbReference>
<name>A0AAW0V0F3_SCYPA</name>
<feature type="compositionally biased region" description="Pro residues" evidence="1">
    <location>
        <begin position="268"/>
        <end position="285"/>
    </location>
</feature>
<feature type="compositionally biased region" description="Basic and acidic residues" evidence="1">
    <location>
        <begin position="65"/>
        <end position="81"/>
    </location>
</feature>
<evidence type="ECO:0000256" key="1">
    <source>
        <dbReference type="SAM" id="MobiDB-lite"/>
    </source>
</evidence>
<dbReference type="Proteomes" id="UP001487740">
    <property type="component" value="Unassembled WGS sequence"/>
</dbReference>
<sequence length="661" mass="69520">MPCSCFGKKDKKAGASAEKYSREPEKEPLTTQTSAPAPAEAPAPTQTEPVPATPPTPVTPTSADARLRPEDDPDKASRRRDVVASFYSDQCELIGFKATGSRPPSAVVGSGGENPSATSSPLVSPPSSSRASALSRADLALKRREFFKDLAVNDLNSSRYGTSEPSWRLVDSGSLTTPRRSHQQDGHHHHTLPAQARFGGVVLRPISTPSKATSGPDLRIINGESLDSLDHQKHDDKEAAAHRQEAGVQEPLLATQLSQGDQSTPASPATPPVTPATPPPTPPARAEPSAPEMPSFEQPLASEALIELAATHLEGSSMAPQREEGQLVVQQQYMQQVSVGSDDERLGEGSCILIKEAFPEEPLAHPDTSSHDVPATTNASGTTPAPSVTHEAEAARHVSQHSSEQPTTPPPTGSPGQRRPSFPKEEEEREELSRLTDQAALDSDQDLRRATSSPETSPPGSPTGPKQESGGSPEEARLSPTIVGCIPKAAPTQEAEGSPPSPPNTPPTNHSPTTDPPTTHPPSPPAGEKTTAPAPPTQPNIDERAPPPLTPPNKSESCGVAVSSSQLEDDGLGSDIDDALSSLECLTEEELLSVMAGELAALVSRLETAVERLEKAGLGDKGQGSAAGTQARLQGLKWGGRWCILLYIEAFIRPLVIPSSL</sequence>
<evidence type="ECO:0000313" key="2">
    <source>
        <dbReference type="EMBL" id="KAK8404087.1"/>
    </source>
</evidence>
<feature type="compositionally biased region" description="Basic and acidic residues" evidence="1">
    <location>
        <begin position="422"/>
        <end position="434"/>
    </location>
</feature>
<feature type="region of interest" description="Disordered" evidence="1">
    <location>
        <begin position="339"/>
        <end position="575"/>
    </location>
</feature>
<feature type="region of interest" description="Disordered" evidence="1">
    <location>
        <begin position="154"/>
        <end position="198"/>
    </location>
</feature>
<keyword evidence="3" id="KW-1185">Reference proteome</keyword>
<feature type="region of interest" description="Disordered" evidence="1">
    <location>
        <begin position="1"/>
        <end position="81"/>
    </location>
</feature>
<dbReference type="PROSITE" id="PS01088">
    <property type="entry name" value="CAP_1"/>
    <property type="match status" value="1"/>
</dbReference>
<feature type="compositionally biased region" description="Polar residues" evidence="1">
    <location>
        <begin position="154"/>
        <end position="165"/>
    </location>
</feature>
<feature type="region of interest" description="Disordered" evidence="1">
    <location>
        <begin position="94"/>
        <end position="134"/>
    </location>
</feature>
<reference evidence="2 3" key="1">
    <citation type="submission" date="2023-03" db="EMBL/GenBank/DDBJ databases">
        <title>High-quality genome of Scylla paramamosain provides insights in environmental adaptation.</title>
        <authorList>
            <person name="Zhang L."/>
        </authorList>
    </citation>
    <scope>NUCLEOTIDE SEQUENCE [LARGE SCALE GENOMIC DNA]</scope>
    <source>
        <strain evidence="2">LZ_2023a</strain>
        <tissue evidence="2">Muscle</tissue>
    </source>
</reference>
<feature type="compositionally biased region" description="Basic and acidic residues" evidence="1">
    <location>
        <begin position="19"/>
        <end position="28"/>
    </location>
</feature>
<proteinExistence type="predicted"/>
<feature type="compositionally biased region" description="Pro residues" evidence="1">
    <location>
        <begin position="514"/>
        <end position="525"/>
    </location>
</feature>